<sequence>MFPIQNQISAATKNSLEAHLALYASLTNKTFESIEKLVTLNITAVKASMEESSVAARQMLAAKDPQEFLAVVTAQSKPALEKAVAYGNHVSGIASSAHAEFVKAAEVQMAAVASKVNELLDEVSKKAPAGTEGVVAMVKTALDNANGGYEQFASTAKQAKEVLEANVNAAVGEFVKTATHRAA</sequence>
<protein>
    <submittedName>
        <fullName evidence="2">Phasin (PHA-granule associated protein)</fullName>
    </submittedName>
</protein>
<dbReference type="OrthoDB" id="5298576at2"/>
<keyword evidence="3" id="KW-1185">Reference proteome</keyword>
<evidence type="ECO:0000313" key="2">
    <source>
        <dbReference type="EMBL" id="KIF82084.1"/>
    </source>
</evidence>
<dbReference type="Pfam" id="PF09361">
    <property type="entry name" value="Phasin_2"/>
    <property type="match status" value="1"/>
</dbReference>
<accession>A0A0C2BPS4</accession>
<reference evidence="2 3" key="1">
    <citation type="submission" date="2014-12" db="EMBL/GenBank/DDBJ databases">
        <title>Denitrispirillum autotrophicum gen. nov., sp. nov., Denitrifying, Facultatively Autotrophic Bacteria Isolated from Rice Paddy Soil.</title>
        <authorList>
            <person name="Ishii S."/>
            <person name="Ashida N."/>
            <person name="Ohno H."/>
            <person name="Otsuka S."/>
            <person name="Yokota A."/>
            <person name="Senoo K."/>
        </authorList>
    </citation>
    <scope>NUCLEOTIDE SEQUENCE [LARGE SCALE GENOMIC DNA]</scope>
    <source>
        <strain evidence="2 3">TSA66</strain>
    </source>
</reference>
<evidence type="ECO:0000313" key="3">
    <source>
        <dbReference type="Proteomes" id="UP000031572"/>
    </source>
</evidence>
<dbReference type="RefSeq" id="WP_040040758.1">
    <property type="nucleotide sequence ID" value="NZ_JWJG01000028.1"/>
</dbReference>
<dbReference type="AlphaFoldDB" id="A0A0C2BPS4"/>
<dbReference type="EMBL" id="JWJG01000028">
    <property type="protein sequence ID" value="KIF82084.1"/>
    <property type="molecule type" value="Genomic_DNA"/>
</dbReference>
<proteinExistence type="predicted"/>
<evidence type="ECO:0000259" key="1">
    <source>
        <dbReference type="Pfam" id="PF09361"/>
    </source>
</evidence>
<dbReference type="InterPro" id="IPR010127">
    <property type="entry name" value="Phasin_subfam-1"/>
</dbReference>
<gene>
    <name evidence="2" type="ORF">TSA66_16805</name>
</gene>
<feature type="domain" description="Phasin" evidence="1">
    <location>
        <begin position="7"/>
        <end position="108"/>
    </location>
</feature>
<dbReference type="STRING" id="709839.TSA66_16805"/>
<organism evidence="2 3">
    <name type="scientific">Noviherbaspirillum autotrophicum</name>
    <dbReference type="NCBI Taxonomy" id="709839"/>
    <lineage>
        <taxon>Bacteria</taxon>
        <taxon>Pseudomonadati</taxon>
        <taxon>Pseudomonadota</taxon>
        <taxon>Betaproteobacteria</taxon>
        <taxon>Burkholderiales</taxon>
        <taxon>Oxalobacteraceae</taxon>
        <taxon>Noviherbaspirillum</taxon>
    </lineage>
</organism>
<comment type="caution">
    <text evidence="2">The sequence shown here is derived from an EMBL/GenBank/DDBJ whole genome shotgun (WGS) entry which is preliminary data.</text>
</comment>
<name>A0A0C2BPS4_9BURK</name>
<dbReference type="InterPro" id="IPR018968">
    <property type="entry name" value="Phasin"/>
</dbReference>
<dbReference type="Proteomes" id="UP000031572">
    <property type="component" value="Unassembled WGS sequence"/>
</dbReference>
<dbReference type="NCBIfam" id="TIGR01841">
    <property type="entry name" value="phasin"/>
    <property type="match status" value="1"/>
</dbReference>